<sequence length="335" mass="35109">MKYFLLLITILSVSATSQAERFYVSPQGTVGADGSSWSQAMDLQTALKAAQASDEVWVQQGTYMPTINGDRTATFLLPAGIQLYGGFLGTETQLHQRQAEMKSVLSGDIGQKGLQGDNVYTVVSMSSSATTSTTMDGFVIENGFGRSYTEGFSKKNAGGGLFILPAVDGLSNHRISNCIFKQNSAHNGGAVYLDSGRPSFVGCLFVSNTADFNGGAVFNQGSGSEASPIFRDCLFEDNASNSGAGMTNYGMNGASSPLVLDCQFVNNVSVLNGAAIFNMANDNGDCSPVVENCFFEGNASILGNDVSDLGVSRSIASEARTNGGGVLRPNAATKR</sequence>
<dbReference type="SUPFAM" id="SSF51126">
    <property type="entry name" value="Pectin lyase-like"/>
    <property type="match status" value="1"/>
</dbReference>
<dbReference type="Proteomes" id="UP000199021">
    <property type="component" value="Unassembled WGS sequence"/>
</dbReference>
<keyword evidence="4" id="KW-0964">Secreted</keyword>
<evidence type="ECO:0000256" key="7">
    <source>
        <dbReference type="ARBA" id="ARBA00023237"/>
    </source>
</evidence>
<dbReference type="GO" id="GO:0009279">
    <property type="term" value="C:cell outer membrane"/>
    <property type="evidence" value="ECO:0007669"/>
    <property type="project" value="UniProtKB-SubCell"/>
</dbReference>
<proteinExistence type="predicted"/>
<dbReference type="AlphaFoldDB" id="A0A1H9CG95"/>
<dbReference type="Gene3D" id="2.160.20.10">
    <property type="entry name" value="Single-stranded right-handed beta-helix, Pectin lyase-like"/>
    <property type="match status" value="1"/>
</dbReference>
<protein>
    <recommendedName>
        <fullName evidence="11">Right handed beta helix region</fullName>
    </recommendedName>
</protein>
<dbReference type="InterPro" id="IPR012334">
    <property type="entry name" value="Pectin_lyas_fold"/>
</dbReference>
<keyword evidence="5 8" id="KW-0732">Signal</keyword>
<gene>
    <name evidence="9" type="ORF">SAMN05444359_104188</name>
</gene>
<keyword evidence="10" id="KW-1185">Reference proteome</keyword>
<dbReference type="InterPro" id="IPR011050">
    <property type="entry name" value="Pectin_lyase_fold/virulence"/>
</dbReference>
<evidence type="ECO:0000256" key="3">
    <source>
        <dbReference type="ARBA" id="ARBA00004613"/>
    </source>
</evidence>
<evidence type="ECO:0000256" key="8">
    <source>
        <dbReference type="SAM" id="SignalP"/>
    </source>
</evidence>
<feature type="signal peptide" evidence="8">
    <location>
        <begin position="1"/>
        <end position="19"/>
    </location>
</feature>
<reference evidence="10" key="1">
    <citation type="submission" date="2016-10" db="EMBL/GenBank/DDBJ databases">
        <authorList>
            <person name="Varghese N."/>
            <person name="Submissions S."/>
        </authorList>
    </citation>
    <scope>NUCLEOTIDE SEQUENCE [LARGE SCALE GENOMIC DNA]</scope>
    <source>
        <strain evidence="10">DSM 24740</strain>
    </source>
</reference>
<evidence type="ECO:0008006" key="11">
    <source>
        <dbReference type="Google" id="ProtNLM"/>
    </source>
</evidence>
<evidence type="ECO:0000256" key="1">
    <source>
        <dbReference type="ARBA" id="ARBA00004196"/>
    </source>
</evidence>
<keyword evidence="7" id="KW-0998">Cell outer membrane</keyword>
<feature type="chain" id="PRO_5011457705" description="Right handed beta helix region" evidence="8">
    <location>
        <begin position="20"/>
        <end position="335"/>
    </location>
</feature>
<dbReference type="STRING" id="478744.SAMN05444359_104188"/>
<evidence type="ECO:0000256" key="6">
    <source>
        <dbReference type="ARBA" id="ARBA00023136"/>
    </source>
</evidence>
<dbReference type="RefSeq" id="WP_090166120.1">
    <property type="nucleotide sequence ID" value="NZ_FOFB01000004.1"/>
</dbReference>
<comment type="subcellular location">
    <subcellularLocation>
        <location evidence="1">Cell envelope</location>
    </subcellularLocation>
    <subcellularLocation>
        <location evidence="2">Cell outer membrane</location>
    </subcellularLocation>
    <subcellularLocation>
        <location evidence="3">Secreted</location>
    </subcellularLocation>
</comment>
<dbReference type="EMBL" id="FOFB01000004">
    <property type="protein sequence ID" value="SEQ00246.1"/>
    <property type="molecule type" value="Genomic_DNA"/>
</dbReference>
<dbReference type="InterPro" id="IPR003368">
    <property type="entry name" value="POMP_repeat"/>
</dbReference>
<dbReference type="GO" id="GO:0005576">
    <property type="term" value="C:extracellular region"/>
    <property type="evidence" value="ECO:0007669"/>
    <property type="project" value="UniProtKB-SubCell"/>
</dbReference>
<dbReference type="OrthoDB" id="8901262at2"/>
<evidence type="ECO:0000313" key="10">
    <source>
        <dbReference type="Proteomes" id="UP000199021"/>
    </source>
</evidence>
<evidence type="ECO:0000256" key="4">
    <source>
        <dbReference type="ARBA" id="ARBA00022525"/>
    </source>
</evidence>
<name>A0A1H9CG95_9BACT</name>
<dbReference type="InParanoid" id="A0A1H9CG95"/>
<evidence type="ECO:0000313" key="9">
    <source>
        <dbReference type="EMBL" id="SEQ00246.1"/>
    </source>
</evidence>
<evidence type="ECO:0000256" key="2">
    <source>
        <dbReference type="ARBA" id="ARBA00004442"/>
    </source>
</evidence>
<accession>A0A1H9CG95</accession>
<evidence type="ECO:0000256" key="5">
    <source>
        <dbReference type="ARBA" id="ARBA00022729"/>
    </source>
</evidence>
<dbReference type="Pfam" id="PF02415">
    <property type="entry name" value="Chlam_PMP"/>
    <property type="match status" value="1"/>
</dbReference>
<keyword evidence="6" id="KW-0472">Membrane</keyword>
<organism evidence="9 10">
    <name type="scientific">Neolewinella agarilytica</name>
    <dbReference type="NCBI Taxonomy" id="478744"/>
    <lineage>
        <taxon>Bacteria</taxon>
        <taxon>Pseudomonadati</taxon>
        <taxon>Bacteroidota</taxon>
        <taxon>Saprospiria</taxon>
        <taxon>Saprospirales</taxon>
        <taxon>Lewinellaceae</taxon>
        <taxon>Neolewinella</taxon>
    </lineage>
</organism>